<dbReference type="InterPro" id="IPR023011">
    <property type="entry name" value="ATP_synth_F0_asu_AS"/>
</dbReference>
<dbReference type="SUPFAM" id="SSF81336">
    <property type="entry name" value="F1F0 ATP synthase subunit A"/>
    <property type="match status" value="1"/>
</dbReference>
<keyword evidence="11" id="KW-1003">Cell membrane</keyword>
<dbReference type="NCBIfam" id="NF004482">
    <property type="entry name" value="PRK05815.2-4"/>
    <property type="match status" value="1"/>
</dbReference>
<keyword evidence="4 11" id="KW-0138">CF(0)</keyword>
<evidence type="ECO:0000256" key="3">
    <source>
        <dbReference type="ARBA" id="ARBA00022448"/>
    </source>
</evidence>
<evidence type="ECO:0000256" key="1">
    <source>
        <dbReference type="ARBA" id="ARBA00004141"/>
    </source>
</evidence>
<dbReference type="EMBL" id="BKCN01000005">
    <property type="protein sequence ID" value="GER03717.1"/>
    <property type="molecule type" value="Genomic_DNA"/>
</dbReference>
<dbReference type="NCBIfam" id="TIGR01131">
    <property type="entry name" value="ATP_synt_6_or_A"/>
    <property type="match status" value="1"/>
</dbReference>
<feature type="transmembrane region" description="Helical" evidence="11">
    <location>
        <begin position="149"/>
        <end position="169"/>
    </location>
</feature>
<evidence type="ECO:0000256" key="10">
    <source>
        <dbReference type="ARBA" id="ARBA00023310"/>
    </source>
</evidence>
<evidence type="ECO:0000256" key="12">
    <source>
        <dbReference type="RuleBase" id="RU000483"/>
    </source>
</evidence>
<evidence type="ECO:0000256" key="6">
    <source>
        <dbReference type="ARBA" id="ARBA00022781"/>
    </source>
</evidence>
<feature type="transmembrane region" description="Helical" evidence="11">
    <location>
        <begin position="83"/>
        <end position="107"/>
    </location>
</feature>
<dbReference type="GO" id="GO:0005886">
    <property type="term" value="C:plasma membrane"/>
    <property type="evidence" value="ECO:0007669"/>
    <property type="project" value="UniProtKB-SubCell"/>
</dbReference>
<dbReference type="GO" id="GO:0046933">
    <property type="term" value="F:proton-transporting ATP synthase activity, rotational mechanism"/>
    <property type="evidence" value="ECO:0007669"/>
    <property type="project" value="UniProtKB-UniRule"/>
</dbReference>
<evidence type="ECO:0000256" key="5">
    <source>
        <dbReference type="ARBA" id="ARBA00022692"/>
    </source>
</evidence>
<dbReference type="Gene3D" id="1.20.120.220">
    <property type="entry name" value="ATP synthase, F0 complex, subunit A"/>
    <property type="match status" value="1"/>
</dbReference>
<evidence type="ECO:0000313" key="14">
    <source>
        <dbReference type="Proteomes" id="UP000324996"/>
    </source>
</evidence>
<dbReference type="InterPro" id="IPR045083">
    <property type="entry name" value="ATP_synth_F0_asu_bact/mt"/>
</dbReference>
<evidence type="ECO:0000256" key="9">
    <source>
        <dbReference type="ARBA" id="ARBA00023136"/>
    </source>
</evidence>
<dbReference type="AlphaFoldDB" id="A0A5A7N6V5"/>
<evidence type="ECO:0000256" key="11">
    <source>
        <dbReference type="HAMAP-Rule" id="MF_01393"/>
    </source>
</evidence>
<dbReference type="PANTHER" id="PTHR11410">
    <property type="entry name" value="ATP SYNTHASE SUBUNIT A"/>
    <property type="match status" value="1"/>
</dbReference>
<dbReference type="PROSITE" id="PS00449">
    <property type="entry name" value="ATPASE_A"/>
    <property type="match status" value="1"/>
</dbReference>
<feature type="transmembrane region" description="Helical" evidence="11">
    <location>
        <begin position="113"/>
        <end position="137"/>
    </location>
</feature>
<keyword evidence="7 11" id="KW-1133">Transmembrane helix</keyword>
<dbReference type="CDD" id="cd00310">
    <property type="entry name" value="ATP-synt_Fo_a_6"/>
    <property type="match status" value="1"/>
</dbReference>
<comment type="subcellular location">
    <subcellularLocation>
        <location evidence="11 12">Cell membrane</location>
        <topology evidence="11 12">Multi-pass membrane protein</topology>
    </subcellularLocation>
    <subcellularLocation>
        <location evidence="1">Membrane</location>
        <topology evidence="1">Multi-pass membrane protein</topology>
    </subcellularLocation>
</comment>
<comment type="function">
    <text evidence="11 12">Key component of the proton channel; it plays a direct role in the translocation of protons across the membrane.</text>
</comment>
<dbReference type="HAMAP" id="MF_01393">
    <property type="entry name" value="ATP_synth_a_bact"/>
    <property type="match status" value="1"/>
</dbReference>
<comment type="caution">
    <text evidence="13">The sequence shown here is derived from an EMBL/GenBank/DDBJ whole genome shotgun (WGS) entry which is preliminary data.</text>
</comment>
<dbReference type="FunFam" id="1.20.120.220:FF:000003">
    <property type="entry name" value="ATP synthase subunit a"/>
    <property type="match status" value="1"/>
</dbReference>
<evidence type="ECO:0000313" key="13">
    <source>
        <dbReference type="EMBL" id="GER03717.1"/>
    </source>
</evidence>
<feature type="transmembrane region" description="Helical" evidence="11">
    <location>
        <begin position="28"/>
        <end position="47"/>
    </location>
</feature>
<evidence type="ECO:0000256" key="2">
    <source>
        <dbReference type="ARBA" id="ARBA00006810"/>
    </source>
</evidence>
<keyword evidence="3 11" id="KW-0813">Transport</keyword>
<evidence type="ECO:0000256" key="8">
    <source>
        <dbReference type="ARBA" id="ARBA00023065"/>
    </source>
</evidence>
<feature type="transmembrane region" description="Helical" evidence="11">
    <location>
        <begin position="189"/>
        <end position="215"/>
    </location>
</feature>
<evidence type="ECO:0000256" key="4">
    <source>
        <dbReference type="ARBA" id="ARBA00022547"/>
    </source>
</evidence>
<feature type="transmembrane region" description="Helical" evidence="11">
    <location>
        <begin position="222"/>
        <end position="241"/>
    </location>
</feature>
<reference evidence="13 14" key="1">
    <citation type="submission" date="2019-09" db="EMBL/GenBank/DDBJ databases">
        <title>NBRP : Genome information of microbial organism related human and environment.</title>
        <authorList>
            <person name="Hattori M."/>
            <person name="Oshima K."/>
            <person name="Inaba H."/>
            <person name="Suda W."/>
            <person name="Sakamoto M."/>
            <person name="Iino T."/>
            <person name="Kitahara M."/>
            <person name="Oshida Y."/>
            <person name="Iida T."/>
            <person name="Kudo T."/>
            <person name="Itoh T."/>
            <person name="Ohkuma M."/>
        </authorList>
    </citation>
    <scope>NUCLEOTIDE SEQUENCE [LARGE SCALE GENOMIC DNA]</scope>
    <source>
        <strain evidence="13 14">Q-1</strain>
    </source>
</reference>
<organism evidence="13 14">
    <name type="scientific">Iodidimonas nitroreducens</name>
    <dbReference type="NCBI Taxonomy" id="1236968"/>
    <lineage>
        <taxon>Bacteria</taxon>
        <taxon>Pseudomonadati</taxon>
        <taxon>Pseudomonadota</taxon>
        <taxon>Alphaproteobacteria</taxon>
        <taxon>Iodidimonadales</taxon>
        <taxon>Iodidimonadaceae</taxon>
        <taxon>Iodidimonas</taxon>
    </lineage>
</organism>
<accession>A0A5A7N6V5</accession>
<dbReference type="PRINTS" id="PR00123">
    <property type="entry name" value="ATPASEA"/>
</dbReference>
<protein>
    <recommendedName>
        <fullName evidence="11 12">ATP synthase subunit a</fullName>
    </recommendedName>
    <alternativeName>
        <fullName evidence="11">ATP synthase F0 sector subunit a</fullName>
    </alternativeName>
    <alternativeName>
        <fullName evidence="11">F-ATPase subunit 6</fullName>
    </alternativeName>
</protein>
<comment type="similarity">
    <text evidence="2 11 12">Belongs to the ATPase A chain family.</text>
</comment>
<name>A0A5A7N6V5_9PROT</name>
<keyword evidence="9 11" id="KW-0472">Membrane</keyword>
<keyword evidence="10 11" id="KW-0066">ATP synthesis</keyword>
<dbReference type="Proteomes" id="UP000324996">
    <property type="component" value="Unassembled WGS sequence"/>
</dbReference>
<dbReference type="PANTHER" id="PTHR11410:SF0">
    <property type="entry name" value="ATP SYNTHASE SUBUNIT A"/>
    <property type="match status" value="1"/>
</dbReference>
<dbReference type="InterPro" id="IPR035908">
    <property type="entry name" value="F0_ATP_A_sf"/>
</dbReference>
<dbReference type="Pfam" id="PF00119">
    <property type="entry name" value="ATP-synt_A"/>
    <property type="match status" value="1"/>
</dbReference>
<dbReference type="RefSeq" id="WP_042085890.1">
    <property type="nucleotide sequence ID" value="NZ_BKCN01000005.1"/>
</dbReference>
<keyword evidence="14" id="KW-1185">Reference proteome</keyword>
<keyword evidence="5 11" id="KW-0812">Transmembrane</keyword>
<dbReference type="GO" id="GO:0045259">
    <property type="term" value="C:proton-transporting ATP synthase complex"/>
    <property type="evidence" value="ECO:0007669"/>
    <property type="project" value="UniProtKB-KW"/>
</dbReference>
<proteinExistence type="inferred from homology"/>
<evidence type="ECO:0000256" key="7">
    <source>
        <dbReference type="ARBA" id="ARBA00022989"/>
    </source>
</evidence>
<gene>
    <name evidence="11 13" type="primary">atpB</name>
    <name evidence="13" type="ORF">JCM17846_13990</name>
</gene>
<dbReference type="InterPro" id="IPR000568">
    <property type="entry name" value="ATP_synth_F0_asu"/>
</dbReference>
<sequence>MANPLEQFEIHPTAPLSIAGIDASLTNAGIFMLATSVSVVFFVLMGMRRSSLVPGRWQSMVEMCYEFIAGMVKENIGQKGRSYVPFVFTLFMFILAGNLIGLLPYSFTVTSHLAVTFAFAGLIFLATIIIGFINHGMHFLGMFIPRDTPVVLLPLIVVIEVISFLSRPVTHSVRLFANMTAGHILLKVFAGFIVSLLLAGGFLSSISVLPALMIVILNALELLVAVVQAYVFALLTCVYLNDAVNLEH</sequence>
<keyword evidence="8 11" id="KW-0406">Ion transport</keyword>
<keyword evidence="6 11" id="KW-0375">Hydrogen ion transport</keyword>